<protein>
    <submittedName>
        <fullName evidence="3">Peptidase M23</fullName>
    </submittedName>
</protein>
<evidence type="ECO:0000259" key="2">
    <source>
        <dbReference type="Pfam" id="PF01551"/>
    </source>
</evidence>
<evidence type="ECO:0000313" key="3">
    <source>
        <dbReference type="EMBL" id="KGM51085.1"/>
    </source>
</evidence>
<dbReference type="SUPFAM" id="SSF51261">
    <property type="entry name" value="Duplicated hybrid motif"/>
    <property type="match status" value="1"/>
</dbReference>
<dbReference type="InterPro" id="IPR050570">
    <property type="entry name" value="Cell_wall_metabolism_enzyme"/>
</dbReference>
<dbReference type="GO" id="GO:0004222">
    <property type="term" value="F:metalloendopeptidase activity"/>
    <property type="evidence" value="ECO:0007669"/>
    <property type="project" value="TreeGrafter"/>
</dbReference>
<reference evidence="3 4" key="1">
    <citation type="submission" date="2013-08" db="EMBL/GenBank/DDBJ databases">
        <title>Genome sequencing of Lysobacter.</title>
        <authorList>
            <person name="Zhang S."/>
            <person name="Wang G."/>
        </authorList>
    </citation>
    <scope>NUCLEOTIDE SEQUENCE [LARGE SCALE GENOMIC DNA]</scope>
    <source>
        <strain evidence="3 4">Ko07</strain>
    </source>
</reference>
<feature type="region of interest" description="Disordered" evidence="1">
    <location>
        <begin position="38"/>
        <end position="65"/>
    </location>
</feature>
<gene>
    <name evidence="3" type="ORF">N792_11815</name>
</gene>
<dbReference type="InterPro" id="IPR016047">
    <property type="entry name" value="M23ase_b-sheet_dom"/>
</dbReference>
<sequence length="403" mass="43833">MLTAAWLVATPVHAQNSRDTERRLQTIKKELKSVAGERREIETRRGAATRQLRQADERVAGSSRQLRDAERELAASQTQLEQVQQRRDGLQKNLGNRRDELARLLRAAYTQGEAAPLKLMLAQDRVADANRLLTYHRYLQADRAGRIASLSAELAEVDALEQEIVARRTELDAARARQQARLVQLEKDRKARQQLVAELDQRYQDRQQREQALGRDAQGLEQVLKKLRAAAARAAAERRAAAAKAEREARAAQEAAKRAGQPPPRAPSAPASIAGGPAVGGAGWPLAGSLIAGYGAKLPDGRASHGLLIGAAAGTPVRAVADGSVVYAEWMSGFGLILIVDHGNGYMSLYAHNDSVLHDAGDTVRRGDPVATVGTSGGHGRPALYFELRRNGDPVNPDVWLKR</sequence>
<evidence type="ECO:0000313" key="4">
    <source>
        <dbReference type="Proteomes" id="UP000030017"/>
    </source>
</evidence>
<dbReference type="AlphaFoldDB" id="A0A0A0ELA5"/>
<keyword evidence="4" id="KW-1185">Reference proteome</keyword>
<proteinExistence type="predicted"/>
<dbReference type="PANTHER" id="PTHR21666">
    <property type="entry name" value="PEPTIDASE-RELATED"/>
    <property type="match status" value="1"/>
</dbReference>
<feature type="compositionally biased region" description="Basic and acidic residues" evidence="1">
    <location>
        <begin position="53"/>
        <end position="65"/>
    </location>
</feature>
<dbReference type="EMBL" id="AVPS01000008">
    <property type="protein sequence ID" value="KGM51085.1"/>
    <property type="molecule type" value="Genomic_DNA"/>
</dbReference>
<dbReference type="CDD" id="cd12797">
    <property type="entry name" value="M23_peptidase"/>
    <property type="match status" value="1"/>
</dbReference>
<dbReference type="Pfam" id="PF01551">
    <property type="entry name" value="Peptidase_M23"/>
    <property type="match status" value="1"/>
</dbReference>
<name>A0A0A0ELA5_9GAMM</name>
<dbReference type="PANTHER" id="PTHR21666:SF270">
    <property type="entry name" value="MUREIN HYDROLASE ACTIVATOR ENVC"/>
    <property type="match status" value="1"/>
</dbReference>
<dbReference type="Proteomes" id="UP000030017">
    <property type="component" value="Unassembled WGS sequence"/>
</dbReference>
<dbReference type="Gene3D" id="6.10.250.3150">
    <property type="match status" value="1"/>
</dbReference>
<dbReference type="FunFam" id="2.70.70.10:FF:000003">
    <property type="entry name" value="Murein hydrolase activator EnvC"/>
    <property type="match status" value="1"/>
</dbReference>
<dbReference type="InterPro" id="IPR011055">
    <property type="entry name" value="Dup_hybrid_motif"/>
</dbReference>
<dbReference type="eggNOG" id="COG4942">
    <property type="taxonomic scope" value="Bacteria"/>
</dbReference>
<dbReference type="STRING" id="1122185.N792_11815"/>
<feature type="domain" description="M23ase beta-sheet core" evidence="2">
    <location>
        <begin position="304"/>
        <end position="397"/>
    </location>
</feature>
<feature type="region of interest" description="Disordered" evidence="1">
    <location>
        <begin position="241"/>
        <end position="274"/>
    </location>
</feature>
<comment type="caution">
    <text evidence="3">The sequence shown here is derived from an EMBL/GenBank/DDBJ whole genome shotgun (WGS) entry which is preliminary data.</text>
</comment>
<evidence type="ECO:0000256" key="1">
    <source>
        <dbReference type="SAM" id="MobiDB-lite"/>
    </source>
</evidence>
<feature type="compositionally biased region" description="Basic and acidic residues" evidence="1">
    <location>
        <begin position="241"/>
        <end position="257"/>
    </location>
</feature>
<accession>A0A0A0ELA5</accession>
<dbReference type="Gene3D" id="2.70.70.10">
    <property type="entry name" value="Glucose Permease (Domain IIA)"/>
    <property type="match status" value="1"/>
</dbReference>
<organism evidence="3 4">
    <name type="scientific">Lysobacter concretionis Ko07 = DSM 16239</name>
    <dbReference type="NCBI Taxonomy" id="1122185"/>
    <lineage>
        <taxon>Bacteria</taxon>
        <taxon>Pseudomonadati</taxon>
        <taxon>Pseudomonadota</taxon>
        <taxon>Gammaproteobacteria</taxon>
        <taxon>Lysobacterales</taxon>
        <taxon>Lysobacteraceae</taxon>
        <taxon>Novilysobacter</taxon>
    </lineage>
</organism>